<evidence type="ECO:0000256" key="1">
    <source>
        <dbReference type="ARBA" id="ARBA00006484"/>
    </source>
</evidence>
<evidence type="ECO:0000313" key="4">
    <source>
        <dbReference type="Proteomes" id="UP000092462"/>
    </source>
</evidence>
<dbReference type="VEuPathDB" id="VectorBase:PPAPM1_006532"/>
<proteinExistence type="inferred from homology"/>
<dbReference type="FunFam" id="3.40.50.720:FF:000084">
    <property type="entry name" value="Short-chain dehydrogenase reductase"/>
    <property type="match status" value="1"/>
</dbReference>
<dbReference type="PANTHER" id="PTHR43943:SF2">
    <property type="entry name" value="DEHYDROGENASE_REDUCTASE 4"/>
    <property type="match status" value="1"/>
</dbReference>
<dbReference type="PRINTS" id="PR00080">
    <property type="entry name" value="SDRFAMILY"/>
</dbReference>
<dbReference type="GO" id="GO:0004090">
    <property type="term" value="F:carbonyl reductase (NADPH) activity"/>
    <property type="evidence" value="ECO:0007669"/>
    <property type="project" value="TreeGrafter"/>
</dbReference>
<dbReference type="Proteomes" id="UP000092462">
    <property type="component" value="Unassembled WGS sequence"/>
</dbReference>
<protein>
    <submittedName>
        <fullName evidence="3">Uncharacterized protein</fullName>
    </submittedName>
</protein>
<name>A0A1B0DAI5_PHLPP</name>
<dbReference type="PANTHER" id="PTHR43943">
    <property type="entry name" value="DEHYDROGENASE/REDUCTASE (SDR FAMILY) MEMBER 4"/>
    <property type="match status" value="1"/>
</dbReference>
<dbReference type="EMBL" id="AJVK01029108">
    <property type="status" value="NOT_ANNOTATED_CDS"/>
    <property type="molecule type" value="Genomic_DNA"/>
</dbReference>
<evidence type="ECO:0000256" key="2">
    <source>
        <dbReference type="RuleBase" id="RU000363"/>
    </source>
</evidence>
<dbReference type="SUPFAM" id="SSF51735">
    <property type="entry name" value="NAD(P)-binding Rossmann-fold domains"/>
    <property type="match status" value="1"/>
</dbReference>
<dbReference type="EnsemblMetazoa" id="PPAI004690-RA">
    <property type="protein sequence ID" value="PPAI004690-PA"/>
    <property type="gene ID" value="PPAI004690"/>
</dbReference>
<keyword evidence="4" id="KW-1185">Reference proteome</keyword>
<evidence type="ECO:0000313" key="3">
    <source>
        <dbReference type="EnsemblMetazoa" id="PPAI004690-PA"/>
    </source>
</evidence>
<dbReference type="InterPro" id="IPR002347">
    <property type="entry name" value="SDR_fam"/>
</dbReference>
<accession>A0A1B0DAI5</accession>
<dbReference type="Pfam" id="PF00106">
    <property type="entry name" value="adh_short"/>
    <property type="match status" value="1"/>
</dbReference>
<dbReference type="PRINTS" id="PR00081">
    <property type="entry name" value="GDHRDH"/>
</dbReference>
<sequence>MYHCSRFAGKVAVLSASSEGIGLAIARRLGQEKAKVVVSSRNIDNVNRAVENLKKDNIEVIGVQCHISNAKERTNLIQEAVKHFGGIDILMINAGVNPHVGNLIDCPESAWDKAFDVNVKGPFLLAKEVIPSMKKRGGGSMLFMSTVSVYKDAVGLGLYATSKTCLLRLTKHLAMELAQDNIRVNCVAPGAIDTTFIIL</sequence>
<comment type="similarity">
    <text evidence="1 2">Belongs to the short-chain dehydrogenases/reductases (SDR) family.</text>
</comment>
<dbReference type="InterPro" id="IPR036291">
    <property type="entry name" value="NAD(P)-bd_dom_sf"/>
</dbReference>
<organism evidence="3 4">
    <name type="scientific">Phlebotomus papatasi</name>
    <name type="common">Sandfly</name>
    <dbReference type="NCBI Taxonomy" id="29031"/>
    <lineage>
        <taxon>Eukaryota</taxon>
        <taxon>Metazoa</taxon>
        <taxon>Ecdysozoa</taxon>
        <taxon>Arthropoda</taxon>
        <taxon>Hexapoda</taxon>
        <taxon>Insecta</taxon>
        <taxon>Pterygota</taxon>
        <taxon>Neoptera</taxon>
        <taxon>Endopterygota</taxon>
        <taxon>Diptera</taxon>
        <taxon>Nematocera</taxon>
        <taxon>Psychodoidea</taxon>
        <taxon>Psychodidae</taxon>
        <taxon>Phlebotomus</taxon>
        <taxon>Phlebotomus</taxon>
    </lineage>
</organism>
<dbReference type="Gene3D" id="3.40.50.720">
    <property type="entry name" value="NAD(P)-binding Rossmann-like Domain"/>
    <property type="match status" value="1"/>
</dbReference>
<dbReference type="VEuPathDB" id="VectorBase:PPAI004690"/>
<dbReference type="AlphaFoldDB" id="A0A1B0DAI5"/>
<reference evidence="3" key="1">
    <citation type="submission" date="2022-08" db="UniProtKB">
        <authorList>
            <consortium name="EnsemblMetazoa"/>
        </authorList>
    </citation>
    <scope>IDENTIFICATION</scope>
    <source>
        <strain evidence="3">Israel</strain>
    </source>
</reference>